<dbReference type="CDD" id="cd06553">
    <property type="entry name" value="ASCH_Ef3133_like"/>
    <property type="match status" value="1"/>
</dbReference>
<dbReference type="Proteomes" id="UP000015961">
    <property type="component" value="Unassembled WGS sequence"/>
</dbReference>
<dbReference type="PANTHER" id="PTHR39203">
    <property type="entry name" value="CYTOPLASMIC PROTEIN-RELATED"/>
    <property type="match status" value="1"/>
</dbReference>
<dbReference type="InterPro" id="IPR015947">
    <property type="entry name" value="PUA-like_sf"/>
</dbReference>
<name>S0KQW6_9ENTE</name>
<dbReference type="InterPro" id="IPR009326">
    <property type="entry name" value="DUF984"/>
</dbReference>
<dbReference type="eggNOG" id="COG4405">
    <property type="taxonomic scope" value="Bacteria"/>
</dbReference>
<comment type="caution">
    <text evidence="2">The sequence shown here is derived from an EMBL/GenBank/DDBJ whole genome shotgun (WGS) entry which is preliminary data.</text>
</comment>
<dbReference type="Gene3D" id="3.10.400.10">
    <property type="entry name" value="Sulfate adenylyltransferase"/>
    <property type="match status" value="1"/>
</dbReference>
<organism evidence="2 3">
    <name type="scientific">Enterococcus sulfureus ATCC 49903</name>
    <dbReference type="NCBI Taxonomy" id="1140003"/>
    <lineage>
        <taxon>Bacteria</taxon>
        <taxon>Bacillati</taxon>
        <taxon>Bacillota</taxon>
        <taxon>Bacilli</taxon>
        <taxon>Lactobacillales</taxon>
        <taxon>Enterococcaceae</taxon>
        <taxon>Enterococcus</taxon>
    </lineage>
</organism>
<dbReference type="OrthoDB" id="9807542at2"/>
<protein>
    <recommendedName>
        <fullName evidence="1">ASCH domain-containing protein</fullName>
    </recommendedName>
</protein>
<accession>S0KQW6</accession>
<dbReference type="SUPFAM" id="SSF88697">
    <property type="entry name" value="PUA domain-like"/>
    <property type="match status" value="1"/>
</dbReference>
<gene>
    <name evidence="2" type="ORF">I573_01393</name>
</gene>
<evidence type="ECO:0000313" key="3">
    <source>
        <dbReference type="Proteomes" id="UP000015961"/>
    </source>
</evidence>
<dbReference type="PANTHER" id="PTHR39203:SF1">
    <property type="entry name" value="CYTOPLASMIC PROTEIN"/>
    <property type="match status" value="1"/>
</dbReference>
<feature type="domain" description="ASCH" evidence="1">
    <location>
        <begin position="28"/>
        <end position="155"/>
    </location>
</feature>
<dbReference type="STRING" id="1140003.OMY_01287"/>
<dbReference type="SMART" id="SM01022">
    <property type="entry name" value="ASCH"/>
    <property type="match status" value="1"/>
</dbReference>
<dbReference type="PIRSF" id="PIRSF021320">
    <property type="entry name" value="DUF984"/>
    <property type="match status" value="1"/>
</dbReference>
<sequence length="157" mass="18077">MEENLQLFWHQFKVARPEYKSVTVGSAWSFGDSKEMADQLAKLVLSGEKTATASAKVEYEVNNEPLPEVEANRVDIVLDGSNQPVAIIRNTHVYLIPFNEVTASHAYKEGEGDKSLDYWRKEHREFWMRSFKEQAIFGVDIDTMDVVCEEFEVLWAK</sequence>
<evidence type="ECO:0000313" key="2">
    <source>
        <dbReference type="EMBL" id="EOT83668.1"/>
    </source>
</evidence>
<dbReference type="PATRIC" id="fig|1140003.3.peg.1243"/>
<evidence type="ECO:0000259" key="1">
    <source>
        <dbReference type="SMART" id="SM01022"/>
    </source>
</evidence>
<dbReference type="EMBL" id="ASWO01000005">
    <property type="protein sequence ID" value="EOT83668.1"/>
    <property type="molecule type" value="Genomic_DNA"/>
</dbReference>
<dbReference type="Pfam" id="PF04266">
    <property type="entry name" value="ASCH"/>
    <property type="match status" value="1"/>
</dbReference>
<keyword evidence="3" id="KW-1185">Reference proteome</keyword>
<reference evidence="2 3" key="1">
    <citation type="submission" date="2013-03" db="EMBL/GenBank/DDBJ databases">
        <title>The Genome Sequence of Enterococcus sulfureus ATCC_49903 (PacBio/Illumina hybrid assembly).</title>
        <authorList>
            <consortium name="The Broad Institute Genomics Platform"/>
            <consortium name="The Broad Institute Genome Sequencing Center for Infectious Disease"/>
            <person name="Earl A."/>
            <person name="Russ C."/>
            <person name="Gilmore M."/>
            <person name="Surin D."/>
            <person name="Walker B."/>
            <person name="Young S."/>
            <person name="Zeng Q."/>
            <person name="Gargeya S."/>
            <person name="Fitzgerald M."/>
            <person name="Haas B."/>
            <person name="Abouelleil A."/>
            <person name="Allen A.W."/>
            <person name="Alvarado L."/>
            <person name="Arachchi H.M."/>
            <person name="Berlin A.M."/>
            <person name="Chapman S.B."/>
            <person name="Gainer-Dewar J."/>
            <person name="Goldberg J."/>
            <person name="Griggs A."/>
            <person name="Gujja S."/>
            <person name="Hansen M."/>
            <person name="Howarth C."/>
            <person name="Imamovic A."/>
            <person name="Ireland A."/>
            <person name="Larimer J."/>
            <person name="McCowan C."/>
            <person name="Murphy C."/>
            <person name="Pearson M."/>
            <person name="Poon T.W."/>
            <person name="Priest M."/>
            <person name="Roberts A."/>
            <person name="Saif S."/>
            <person name="Shea T."/>
            <person name="Sisk P."/>
            <person name="Sykes S."/>
            <person name="Wortman J."/>
            <person name="Nusbaum C."/>
            <person name="Birren B."/>
        </authorList>
    </citation>
    <scope>NUCLEOTIDE SEQUENCE [LARGE SCALE GENOMIC DNA]</scope>
    <source>
        <strain evidence="2 3">ATCC 49903</strain>
    </source>
</reference>
<proteinExistence type="predicted"/>
<dbReference type="RefSeq" id="WP_016185738.1">
    <property type="nucleotide sequence ID" value="NZ_ASWO01000005.1"/>
</dbReference>
<dbReference type="AlphaFoldDB" id="S0KQW6"/>
<dbReference type="InterPro" id="IPR007374">
    <property type="entry name" value="ASCH_domain"/>
</dbReference>